<organism evidence="1 2">
    <name type="scientific">Pleuronectes platessa</name>
    <name type="common">European plaice</name>
    <dbReference type="NCBI Taxonomy" id="8262"/>
    <lineage>
        <taxon>Eukaryota</taxon>
        <taxon>Metazoa</taxon>
        <taxon>Chordata</taxon>
        <taxon>Craniata</taxon>
        <taxon>Vertebrata</taxon>
        <taxon>Euteleostomi</taxon>
        <taxon>Actinopterygii</taxon>
        <taxon>Neopterygii</taxon>
        <taxon>Teleostei</taxon>
        <taxon>Neoteleostei</taxon>
        <taxon>Acanthomorphata</taxon>
        <taxon>Carangaria</taxon>
        <taxon>Pleuronectiformes</taxon>
        <taxon>Pleuronectoidei</taxon>
        <taxon>Pleuronectidae</taxon>
        <taxon>Pleuronectes</taxon>
    </lineage>
</organism>
<dbReference type="Proteomes" id="UP001153269">
    <property type="component" value="Unassembled WGS sequence"/>
</dbReference>
<keyword evidence="2" id="KW-1185">Reference proteome</keyword>
<reference evidence="1" key="1">
    <citation type="submission" date="2020-03" db="EMBL/GenBank/DDBJ databases">
        <authorList>
            <person name="Weist P."/>
        </authorList>
    </citation>
    <scope>NUCLEOTIDE SEQUENCE</scope>
</reference>
<comment type="caution">
    <text evidence="1">The sequence shown here is derived from an EMBL/GenBank/DDBJ whole genome shotgun (WGS) entry which is preliminary data.</text>
</comment>
<sequence length="442" mass="49047">MVQSDCRAASGLEREGRRHRDLIGGKLLEQHASTSNETPWIQSTRAHGRHLVWSRSGFHQVIDYSPACVRLINPEDLTTEKLVELRVETGQGRGAAGKSISRHSFRLQLINLNSSSSSLMLCSFSRKDKEIPGKQARSCSYYSDVSRGAGETRHHIQRSGLQTDTYTSGLRETNTTELKKEIAFPLFLLSQKMVSLSGEFSGESLISKFEVGKHYKVTQGAAQTAKFPLPLLKSRVQMTALTSQQTFPKGEKSFFQRGISLTRADSQKVEGLGSGKVASERRHQTTEQWFLLQRWRRSHCCTCAAHTCFSITANEEDRLRSLASAASAPSHTAHTYSAAWFGWCSINPRLTRRLTTERSRAAFVGKVKTGSRVRRRFKALQRLLGLHPVPAGCRGSRTLSDTVSCPLACGSVAEFRPGSGDVLHVEKSGLYDCDTLEVLQSL</sequence>
<gene>
    <name evidence="1" type="ORF">PLEPLA_LOCUS4961</name>
</gene>
<proteinExistence type="predicted"/>
<name>A0A9N7TQC9_PLEPL</name>
<accession>A0A9N7TQC9</accession>
<protein>
    <submittedName>
        <fullName evidence="1">Uncharacterized protein</fullName>
    </submittedName>
</protein>
<dbReference type="AlphaFoldDB" id="A0A9N7TQC9"/>
<evidence type="ECO:0000313" key="2">
    <source>
        <dbReference type="Proteomes" id="UP001153269"/>
    </source>
</evidence>
<evidence type="ECO:0000313" key="1">
    <source>
        <dbReference type="EMBL" id="CAB1417160.1"/>
    </source>
</evidence>
<dbReference type="EMBL" id="CADEAL010000249">
    <property type="protein sequence ID" value="CAB1417160.1"/>
    <property type="molecule type" value="Genomic_DNA"/>
</dbReference>